<dbReference type="GO" id="GO:0016787">
    <property type="term" value="F:hydrolase activity"/>
    <property type="evidence" value="ECO:0007669"/>
    <property type="project" value="UniProtKB-KW"/>
</dbReference>
<protein>
    <recommendedName>
        <fullName evidence="4">Pre-nudix hydrolase domain-containing protein</fullName>
    </recommendedName>
</protein>
<accession>A0A9R1VE59</accession>
<feature type="domain" description="Pre-nudix hydrolase" evidence="4">
    <location>
        <begin position="18"/>
        <end position="96"/>
    </location>
</feature>
<reference evidence="5 6" key="1">
    <citation type="journal article" date="2017" name="Nat. Commun.">
        <title>Genome assembly with in vitro proximity ligation data and whole-genome triplication in lettuce.</title>
        <authorList>
            <person name="Reyes-Chin-Wo S."/>
            <person name="Wang Z."/>
            <person name="Yang X."/>
            <person name="Kozik A."/>
            <person name="Arikit S."/>
            <person name="Song C."/>
            <person name="Xia L."/>
            <person name="Froenicke L."/>
            <person name="Lavelle D.O."/>
            <person name="Truco M.J."/>
            <person name="Xia R."/>
            <person name="Zhu S."/>
            <person name="Xu C."/>
            <person name="Xu H."/>
            <person name="Xu X."/>
            <person name="Cox K."/>
            <person name="Korf I."/>
            <person name="Meyers B.C."/>
            <person name="Michelmore R.W."/>
        </authorList>
    </citation>
    <scope>NUCLEOTIDE SEQUENCE [LARGE SCALE GENOMIC DNA]</scope>
    <source>
        <strain evidence="6">cv. Salinas</strain>
        <tissue evidence="5">Seedlings</tissue>
    </source>
</reference>
<gene>
    <name evidence="5" type="ORF">LSAT_V11C500229150</name>
</gene>
<evidence type="ECO:0000313" key="5">
    <source>
        <dbReference type="EMBL" id="KAJ0205447.1"/>
    </source>
</evidence>
<comment type="caution">
    <text evidence="5">The sequence shown here is derived from an EMBL/GenBank/DDBJ whole genome shotgun (WGS) entry which is preliminary data.</text>
</comment>
<dbReference type="Pfam" id="PF18290">
    <property type="entry name" value="Nudix_hydro"/>
    <property type="match status" value="1"/>
</dbReference>
<dbReference type="InterPro" id="IPR040618">
    <property type="entry name" value="Pre-Nudix"/>
</dbReference>
<keyword evidence="6" id="KW-1185">Reference proteome</keyword>
<proteinExistence type="inferred from homology"/>
<comment type="similarity">
    <text evidence="1">Belongs to the Nudix hydrolase family.</text>
</comment>
<organism evidence="5 6">
    <name type="scientific">Lactuca sativa</name>
    <name type="common">Garden lettuce</name>
    <dbReference type="NCBI Taxonomy" id="4236"/>
    <lineage>
        <taxon>Eukaryota</taxon>
        <taxon>Viridiplantae</taxon>
        <taxon>Streptophyta</taxon>
        <taxon>Embryophyta</taxon>
        <taxon>Tracheophyta</taxon>
        <taxon>Spermatophyta</taxon>
        <taxon>Magnoliopsida</taxon>
        <taxon>eudicotyledons</taxon>
        <taxon>Gunneridae</taxon>
        <taxon>Pentapetalae</taxon>
        <taxon>asterids</taxon>
        <taxon>campanulids</taxon>
        <taxon>Asterales</taxon>
        <taxon>Asteraceae</taxon>
        <taxon>Cichorioideae</taxon>
        <taxon>Cichorieae</taxon>
        <taxon>Lactucinae</taxon>
        <taxon>Lactuca</taxon>
    </lineage>
</organism>
<evidence type="ECO:0000259" key="4">
    <source>
        <dbReference type="Pfam" id="PF18290"/>
    </source>
</evidence>
<feature type="transmembrane region" description="Helical" evidence="3">
    <location>
        <begin position="127"/>
        <end position="148"/>
    </location>
</feature>
<keyword evidence="3" id="KW-0472">Membrane</keyword>
<dbReference type="FunFam" id="3.40.630.30:FF:000016">
    <property type="entry name" value="nudix hydrolase 2"/>
    <property type="match status" value="1"/>
</dbReference>
<dbReference type="InterPro" id="IPR003293">
    <property type="entry name" value="Nudix_hydrolase6-like"/>
</dbReference>
<evidence type="ECO:0000256" key="1">
    <source>
        <dbReference type="ARBA" id="ARBA00005582"/>
    </source>
</evidence>
<evidence type="ECO:0000313" key="6">
    <source>
        <dbReference type="Proteomes" id="UP000235145"/>
    </source>
</evidence>
<sequence length="196" mass="22421">MDQLTIGNGAENDVQQQLPASNDEFGGVMVEMKEHMVSDVFCTLLKSSMAHWRSQGKKGVWIKLPIELSNLVDTAVKEGFVYHHAEPKYLMLLYWIPKTINPIPANASHIARVGAIVLNDKREVYCIITPTFYISSFVCFAVMVLYLIKSPHLFYYSDTPLNESFACFSSLDHLTYGFIHYFFYTTTTEMIHVVEF</sequence>
<keyword evidence="3" id="KW-0812">Transmembrane</keyword>
<dbReference type="Proteomes" id="UP000235145">
    <property type="component" value="Unassembled WGS sequence"/>
</dbReference>
<keyword evidence="2" id="KW-0378">Hydrolase</keyword>
<keyword evidence="3" id="KW-1133">Transmembrane helix</keyword>
<name>A0A9R1VE59_LACSA</name>
<evidence type="ECO:0000256" key="3">
    <source>
        <dbReference type="SAM" id="Phobius"/>
    </source>
</evidence>
<evidence type="ECO:0000256" key="2">
    <source>
        <dbReference type="ARBA" id="ARBA00022801"/>
    </source>
</evidence>
<dbReference type="AlphaFoldDB" id="A0A9R1VE59"/>
<dbReference type="Gene3D" id="3.40.630.30">
    <property type="match status" value="1"/>
</dbReference>
<dbReference type="PANTHER" id="PTHR13994:SF30">
    <property type="entry name" value="NUDIX HYDROLASE 10"/>
    <property type="match status" value="1"/>
</dbReference>
<dbReference type="EMBL" id="NBSK02000005">
    <property type="protein sequence ID" value="KAJ0205447.1"/>
    <property type="molecule type" value="Genomic_DNA"/>
</dbReference>
<dbReference type="PANTHER" id="PTHR13994">
    <property type="entry name" value="NUDIX HYDROLASE RELATED"/>
    <property type="match status" value="1"/>
</dbReference>